<dbReference type="GO" id="GO:0016787">
    <property type="term" value="F:hydrolase activity"/>
    <property type="evidence" value="ECO:0007669"/>
    <property type="project" value="UniProtKB-KW"/>
</dbReference>
<dbReference type="InterPro" id="IPR042047">
    <property type="entry name" value="SleB_dom1"/>
</dbReference>
<evidence type="ECO:0000313" key="3">
    <source>
        <dbReference type="EMBL" id="RDE06070.1"/>
    </source>
</evidence>
<keyword evidence="3" id="KW-0378">Hydrolase</keyword>
<evidence type="ECO:0000256" key="1">
    <source>
        <dbReference type="SAM" id="MobiDB-lite"/>
    </source>
</evidence>
<dbReference type="Gene3D" id="1.10.10.2520">
    <property type="entry name" value="Cell wall hydrolase SleB, domain 1"/>
    <property type="match status" value="1"/>
</dbReference>
<reference evidence="3 4" key="1">
    <citation type="submission" date="2018-07" db="EMBL/GenBank/DDBJ databases">
        <title>a novel species of Sphingomonas isolated from the rhizosphere soil of Araceae plant.</title>
        <authorList>
            <person name="Zhiyong W."/>
            <person name="Qinglan Z."/>
            <person name="Zhiwei F."/>
            <person name="Ding X."/>
            <person name="Gejiao W."/>
            <person name="Shixue Z."/>
        </authorList>
    </citation>
    <scope>NUCLEOTIDE SEQUENCE [LARGE SCALE GENOMIC DNA]</scope>
    <source>
        <strain evidence="3 4">WZY 27</strain>
    </source>
</reference>
<protein>
    <submittedName>
        <fullName evidence="3">Cell wall hydrolase</fullName>
    </submittedName>
</protein>
<feature type="domain" description="Cell wall hydrolase SleB" evidence="2">
    <location>
        <begin position="105"/>
        <end position="214"/>
    </location>
</feature>
<dbReference type="InterPro" id="IPR011105">
    <property type="entry name" value="Cell_wall_hydrolase_SleB"/>
</dbReference>
<dbReference type="OrthoDB" id="9785345at2"/>
<dbReference type="AlphaFoldDB" id="A0A369VY68"/>
<sequence>MGAIALGAVALPSWLVTHAPPIPVRPRAKVRLPRPRVVPPAEVPAVEPVDFVALDPAEARAFNESVPFVTGPNPPARPFRLAATGEDRARAIDCLAAAQLYEAGDDTTGERAVAQVVLNRLRHPAFPKTVCGVVFQGSERSTGCQFTFTCDGALAAHGWADAAWKRARQVAELMLGGQVYKQVGYATHYHTDWVVPYWQSSLDKVAAVGSHLFFRWTGWWGTPPAFRRTVSTSEPVIAALAPYSDAHRTGAALDEAEGALAAAAVLGTDTPRPQPDDENSFVVTLNAKAGPDSFAALAQRLCGARSYCKVLGWTDKAKTPHFLPLKPDQIASMGFSFLRDRERQLEKSLWNCRQFPRSNPPECMKQQVFVPASEGEPLKPAPAAAPEPPTLSGVRRRGEPTPVPAPSATP</sequence>
<evidence type="ECO:0000259" key="2">
    <source>
        <dbReference type="Pfam" id="PF07486"/>
    </source>
</evidence>
<proteinExistence type="predicted"/>
<name>A0A369VY68_9SPHN</name>
<keyword evidence="4" id="KW-1185">Reference proteome</keyword>
<feature type="compositionally biased region" description="Pro residues" evidence="1">
    <location>
        <begin position="401"/>
        <end position="410"/>
    </location>
</feature>
<evidence type="ECO:0000313" key="4">
    <source>
        <dbReference type="Proteomes" id="UP000253918"/>
    </source>
</evidence>
<dbReference type="Pfam" id="PF07486">
    <property type="entry name" value="Hydrolase_2"/>
    <property type="match status" value="1"/>
</dbReference>
<dbReference type="Proteomes" id="UP000253918">
    <property type="component" value="Unassembled WGS sequence"/>
</dbReference>
<comment type="caution">
    <text evidence="3">The sequence shown here is derived from an EMBL/GenBank/DDBJ whole genome shotgun (WGS) entry which is preliminary data.</text>
</comment>
<dbReference type="EMBL" id="QQNB01000002">
    <property type="protein sequence ID" value="RDE06070.1"/>
    <property type="molecule type" value="Genomic_DNA"/>
</dbReference>
<organism evidence="3 4">
    <name type="scientific">Sphingomonas aracearum</name>
    <dbReference type="NCBI Taxonomy" id="2283317"/>
    <lineage>
        <taxon>Bacteria</taxon>
        <taxon>Pseudomonadati</taxon>
        <taxon>Pseudomonadota</taxon>
        <taxon>Alphaproteobacteria</taxon>
        <taxon>Sphingomonadales</taxon>
        <taxon>Sphingomonadaceae</taxon>
        <taxon>Sphingomonas</taxon>
    </lineage>
</organism>
<gene>
    <name evidence="3" type="ORF">DVW87_07870</name>
</gene>
<feature type="region of interest" description="Disordered" evidence="1">
    <location>
        <begin position="371"/>
        <end position="410"/>
    </location>
</feature>
<feature type="compositionally biased region" description="Pro residues" evidence="1">
    <location>
        <begin position="379"/>
        <end position="389"/>
    </location>
</feature>
<accession>A0A369VY68</accession>